<feature type="compositionally biased region" description="Basic and acidic residues" evidence="1">
    <location>
        <begin position="263"/>
        <end position="273"/>
    </location>
</feature>
<evidence type="ECO:0000313" key="3">
    <source>
        <dbReference type="EMBL" id="MEJ8569023.1"/>
    </source>
</evidence>
<feature type="compositionally biased region" description="Pro residues" evidence="1">
    <location>
        <begin position="456"/>
        <end position="469"/>
    </location>
</feature>
<gene>
    <name evidence="3" type="ORF">V3330_15435</name>
</gene>
<evidence type="ECO:0000256" key="1">
    <source>
        <dbReference type="SAM" id="MobiDB-lite"/>
    </source>
</evidence>
<reference evidence="3 4" key="1">
    <citation type="submission" date="2024-02" db="EMBL/GenBank/DDBJ databases">
        <title>A novel Wenzhouxiangellaceae bacterium, isolated from coastal sediments.</title>
        <authorList>
            <person name="Du Z.-J."/>
            <person name="Ye Y.-Q."/>
            <person name="Zhang X.-Y."/>
        </authorList>
    </citation>
    <scope>NUCLEOTIDE SEQUENCE [LARGE SCALE GENOMIC DNA]</scope>
    <source>
        <strain evidence="3 4">CH-27</strain>
    </source>
</reference>
<feature type="region of interest" description="Disordered" evidence="1">
    <location>
        <begin position="441"/>
        <end position="469"/>
    </location>
</feature>
<dbReference type="RefSeq" id="WP_354696348.1">
    <property type="nucleotide sequence ID" value="NZ_JAZHOG010000011.1"/>
</dbReference>
<feature type="signal peptide" evidence="2">
    <location>
        <begin position="1"/>
        <end position="26"/>
    </location>
</feature>
<sequence>MNRKNLTAAVLAGLAGAAGIASSAQAVNLNPDGLGQVLIYPYYTSNDGNDTLLSVVNTTDSAKAVKVRFLEGYNSREVLDFNMYMSAWDVWVAAIVDGGSVDASQAGVPHLIIPDTTCTVPYLYGDGIDAGLDFGLQEFLPYAYTGDYEDGGPTDIARASEGHFEVIEMGTLTNETETAKRLGSADAATHIFEDGKQVPADCMQLVDNWTDFASGDDGMWLDDETLDIARNSGGLFGGAAVVNVGKGTMHAYNARAIQGYDKDSDGNHFRPGNERPSLNDGDQRTATVFFGVPQDRAVQLSYLRGVDAISATFMHEYIMNEYNIEAGLNAASEWIVTFPTKNFYVDPMVTDLQSSEWQPKLDDPGCGGWIPGEPFPSRNGPFDGDSVDQDDENSNGVPDVQEDWVLCTYEEVFTVAGREPFTSVFDGEACEAFGLEIWDREENAGPDTPGNDRPPIVSPAPPGGSTPPEAPFELCYEVNVLRFGDGPVFGTTSDLLYTIGNAADNGWARINFGADPDHVDWAGLVGLPVTGFWAVQYENGFLGTPEASVLANYGGLFDHRANTRRSYPSRSID</sequence>
<evidence type="ECO:0000313" key="4">
    <source>
        <dbReference type="Proteomes" id="UP001359886"/>
    </source>
</evidence>
<keyword evidence="4" id="KW-1185">Reference proteome</keyword>
<protein>
    <submittedName>
        <fullName evidence="3">Uncharacterized protein</fullName>
    </submittedName>
</protein>
<feature type="region of interest" description="Disordered" evidence="1">
    <location>
        <begin position="263"/>
        <end position="282"/>
    </location>
</feature>
<keyword evidence="2" id="KW-0732">Signal</keyword>
<organism evidence="3 4">
    <name type="scientific">Elongatibacter sediminis</name>
    <dbReference type="NCBI Taxonomy" id="3119006"/>
    <lineage>
        <taxon>Bacteria</taxon>
        <taxon>Pseudomonadati</taxon>
        <taxon>Pseudomonadota</taxon>
        <taxon>Gammaproteobacteria</taxon>
        <taxon>Chromatiales</taxon>
        <taxon>Wenzhouxiangellaceae</taxon>
        <taxon>Elongatibacter</taxon>
    </lineage>
</organism>
<accession>A0AAW9RJH5</accession>
<feature type="region of interest" description="Disordered" evidence="1">
    <location>
        <begin position="366"/>
        <end position="398"/>
    </location>
</feature>
<dbReference type="EMBL" id="JAZHOG010000011">
    <property type="protein sequence ID" value="MEJ8569023.1"/>
    <property type="molecule type" value="Genomic_DNA"/>
</dbReference>
<dbReference type="Proteomes" id="UP001359886">
    <property type="component" value="Unassembled WGS sequence"/>
</dbReference>
<feature type="chain" id="PRO_5043948169" evidence="2">
    <location>
        <begin position="27"/>
        <end position="573"/>
    </location>
</feature>
<evidence type="ECO:0000256" key="2">
    <source>
        <dbReference type="SAM" id="SignalP"/>
    </source>
</evidence>
<dbReference type="AlphaFoldDB" id="A0AAW9RJH5"/>
<proteinExistence type="predicted"/>
<name>A0AAW9RJH5_9GAMM</name>
<comment type="caution">
    <text evidence="3">The sequence shown here is derived from an EMBL/GenBank/DDBJ whole genome shotgun (WGS) entry which is preliminary data.</text>
</comment>